<accession>A0A9P0G7D0</accession>
<evidence type="ECO:0000313" key="3">
    <source>
        <dbReference type="EMBL" id="CAH1099472.1"/>
    </source>
</evidence>
<evidence type="ECO:0000313" key="4">
    <source>
        <dbReference type="Proteomes" id="UP001153636"/>
    </source>
</evidence>
<dbReference type="PANTHER" id="PTHR10773:SF19">
    <property type="match status" value="1"/>
</dbReference>
<dbReference type="EMBL" id="OV651813">
    <property type="protein sequence ID" value="CAH1099472.1"/>
    <property type="molecule type" value="Genomic_DNA"/>
</dbReference>
<dbReference type="Proteomes" id="UP001153636">
    <property type="component" value="Chromosome 1"/>
</dbReference>
<dbReference type="InterPro" id="IPR057191">
    <property type="entry name" value="DUF7869"/>
</dbReference>
<organism evidence="3 4">
    <name type="scientific">Psylliodes chrysocephalus</name>
    <dbReference type="NCBI Taxonomy" id="3402493"/>
    <lineage>
        <taxon>Eukaryota</taxon>
        <taxon>Metazoa</taxon>
        <taxon>Ecdysozoa</taxon>
        <taxon>Arthropoda</taxon>
        <taxon>Hexapoda</taxon>
        <taxon>Insecta</taxon>
        <taxon>Pterygota</taxon>
        <taxon>Neoptera</taxon>
        <taxon>Endopterygota</taxon>
        <taxon>Coleoptera</taxon>
        <taxon>Polyphaga</taxon>
        <taxon>Cucujiformia</taxon>
        <taxon>Chrysomeloidea</taxon>
        <taxon>Chrysomelidae</taxon>
        <taxon>Galerucinae</taxon>
        <taxon>Alticini</taxon>
        <taxon>Psylliodes</taxon>
    </lineage>
</organism>
<keyword evidence="4" id="KW-1185">Reference proteome</keyword>
<evidence type="ECO:0000256" key="1">
    <source>
        <dbReference type="SAM" id="MobiDB-lite"/>
    </source>
</evidence>
<dbReference type="AlphaFoldDB" id="A0A9P0G7D0"/>
<feature type="region of interest" description="Disordered" evidence="1">
    <location>
        <begin position="15"/>
        <end position="62"/>
    </location>
</feature>
<sequence>MVEKKVIFLDIDEPYEDSGSEYIPSDLSEAENISGDESTTQEAVDSADEDENTDVEENNPVKPKKRLRHETHWKRKEAKSKRLKGEEYVNSTGRLVQPKTYQEIVCSCSDKCSDKINADRQRTLFEHFYNFESYNLQTAYVYGLIDVATKQRSYKKDNNPSRRSNTRLYHLTCENGGKVKVCKDFFKKVFKISDGRLTRILKTKVSGLPPPSDKRGKHAPPNKTSELKIAEVKDFINKFPAYQSHYSRKKNPNRKYLAPDLSLGKIYNMYKNEVVEAVSQYVFSNVFNQEFNLCFHAPITDSCKKCDSFKIKIDAMDNEIDKQEKQTEHELHLRKADSARDGMTADAELAKADKNITIIAFDLMKTLPTPLLSTGVAYYKRQLWTYCLGIHNLATDEVHMYLWDESIASRGPDEIGSCLLHYVEHYVRSKKLIMYSDQCGGQNRNIKLALICNYIVSSPGFTVNQIDHKFLVSGHTFLPCDQDFGLIEKKKKLHKNIFLPQDWTAVIKDARKKKPFNIVAMTSNDFFSTNTLKTQITNRHWTTEHEKVEWLKMQWLQFKIEHPFKIYFKYSNNELVHFMVVDIAKRKPAQLNRPLELLYPNSHQIDAKKKKDLLELCNYIPPIFHNFYEGLKTTENPSEDFIILDDENEENLGQ</sequence>
<evidence type="ECO:0000259" key="2">
    <source>
        <dbReference type="Pfam" id="PF25273"/>
    </source>
</evidence>
<dbReference type="OrthoDB" id="6753578at2759"/>
<reference evidence="3" key="1">
    <citation type="submission" date="2022-01" db="EMBL/GenBank/DDBJ databases">
        <authorList>
            <person name="King R."/>
        </authorList>
    </citation>
    <scope>NUCLEOTIDE SEQUENCE</scope>
</reference>
<feature type="domain" description="DUF7869" evidence="2">
    <location>
        <begin position="383"/>
        <end position="515"/>
    </location>
</feature>
<dbReference type="Pfam" id="PF25273">
    <property type="entry name" value="DUF7869"/>
    <property type="match status" value="1"/>
</dbReference>
<protein>
    <recommendedName>
        <fullName evidence="2">DUF7869 domain-containing protein</fullName>
    </recommendedName>
</protein>
<gene>
    <name evidence="3" type="ORF">PSYICH_LOCUS686</name>
</gene>
<dbReference type="PANTHER" id="PTHR10773">
    <property type="entry name" value="DNA-DIRECTED RNA POLYMERASES I, II, AND III SUBUNIT RPABC2"/>
    <property type="match status" value="1"/>
</dbReference>
<feature type="compositionally biased region" description="Acidic residues" evidence="1">
    <location>
        <begin position="45"/>
        <end position="57"/>
    </location>
</feature>
<proteinExistence type="predicted"/>
<name>A0A9P0G7D0_9CUCU</name>